<sequence length="285" mass="30797">MTADAVVVYAEPSPVGHRALRWAAAEARRRRTALHIALPGRAPVDDSSGRAAFADALAAVRNAAPGLAVLEHSRTPLIDTLQTLSADAAIVVVPATLDDLAAVVTRSYAAVAVVPRVTPSPEAEHGPVMLAVAPWTPEHVVELAFEMASQLRVSLLAVRAWTDPVLDLGRLRPERIAEWDRTEQRVHRELDMSLSAWRVIHPNVAVQVATVQDSASELLVTFSHRARLLVLGRSTRGTLLGGIAESPMTALLRAARCPILVVPPDGPPRTTWLPSRERGWAFTAW</sequence>
<evidence type="ECO:0000259" key="1">
    <source>
        <dbReference type="Pfam" id="PF00582"/>
    </source>
</evidence>
<gene>
    <name evidence="2" type="ORF">GCM10009559_05680</name>
</gene>
<comment type="caution">
    <text evidence="2">The sequence shown here is derived from an EMBL/GenBank/DDBJ whole genome shotgun (WGS) entry which is preliminary data.</text>
</comment>
<name>A0ABN1P4Y1_9PSEU</name>
<organism evidence="2 3">
    <name type="scientific">Pseudonocardia zijingensis</name>
    <dbReference type="NCBI Taxonomy" id="153376"/>
    <lineage>
        <taxon>Bacteria</taxon>
        <taxon>Bacillati</taxon>
        <taxon>Actinomycetota</taxon>
        <taxon>Actinomycetes</taxon>
        <taxon>Pseudonocardiales</taxon>
        <taxon>Pseudonocardiaceae</taxon>
        <taxon>Pseudonocardia</taxon>
    </lineage>
</organism>
<keyword evidence="3" id="KW-1185">Reference proteome</keyword>
<evidence type="ECO:0000313" key="2">
    <source>
        <dbReference type="EMBL" id="GAA0922306.1"/>
    </source>
</evidence>
<dbReference type="Proteomes" id="UP001499967">
    <property type="component" value="Unassembled WGS sequence"/>
</dbReference>
<dbReference type="InterPro" id="IPR006016">
    <property type="entry name" value="UspA"/>
</dbReference>
<dbReference type="EMBL" id="BAAAHP010000014">
    <property type="protein sequence ID" value="GAA0922306.1"/>
    <property type="molecule type" value="Genomic_DNA"/>
</dbReference>
<accession>A0ABN1P4Y1</accession>
<dbReference type="RefSeq" id="WP_343938535.1">
    <property type="nucleotide sequence ID" value="NZ_BAAAHP010000014.1"/>
</dbReference>
<evidence type="ECO:0000313" key="3">
    <source>
        <dbReference type="Proteomes" id="UP001499967"/>
    </source>
</evidence>
<reference evidence="2 3" key="1">
    <citation type="journal article" date="2019" name="Int. J. Syst. Evol. Microbiol.">
        <title>The Global Catalogue of Microorganisms (GCM) 10K type strain sequencing project: providing services to taxonomists for standard genome sequencing and annotation.</title>
        <authorList>
            <consortium name="The Broad Institute Genomics Platform"/>
            <consortium name="The Broad Institute Genome Sequencing Center for Infectious Disease"/>
            <person name="Wu L."/>
            <person name="Ma J."/>
        </authorList>
    </citation>
    <scope>NUCLEOTIDE SEQUENCE [LARGE SCALE GENOMIC DNA]</scope>
    <source>
        <strain evidence="2 3">JCM 11117</strain>
    </source>
</reference>
<feature type="domain" description="UspA" evidence="1">
    <location>
        <begin position="135"/>
        <end position="263"/>
    </location>
</feature>
<protein>
    <recommendedName>
        <fullName evidence="1">UspA domain-containing protein</fullName>
    </recommendedName>
</protein>
<dbReference type="Gene3D" id="3.40.50.12370">
    <property type="match status" value="1"/>
</dbReference>
<dbReference type="Pfam" id="PF00582">
    <property type="entry name" value="Usp"/>
    <property type="match status" value="1"/>
</dbReference>
<dbReference type="SUPFAM" id="SSF52402">
    <property type="entry name" value="Adenine nucleotide alpha hydrolases-like"/>
    <property type="match status" value="1"/>
</dbReference>
<proteinExistence type="predicted"/>